<evidence type="ECO:0000256" key="2">
    <source>
        <dbReference type="ARBA" id="ARBA00022801"/>
    </source>
</evidence>
<keyword evidence="2 4" id="KW-0378">Hydrolase</keyword>
<dbReference type="InterPro" id="IPR006710">
    <property type="entry name" value="Glyco_hydro_43"/>
</dbReference>
<proteinExistence type="inferred from homology"/>
<dbReference type="Gene3D" id="2.115.10.20">
    <property type="entry name" value="Glycosyl hydrolase domain, family 43"/>
    <property type="match status" value="1"/>
</dbReference>
<reference evidence="6" key="1">
    <citation type="submission" date="2022-01" db="EMBL/GenBank/DDBJ databases">
        <authorList>
            <person name="Jo J.-H."/>
            <person name="Im W.-T."/>
        </authorList>
    </citation>
    <scope>NUCLEOTIDE SEQUENCE</scope>
    <source>
        <strain evidence="6">NA20</strain>
    </source>
</reference>
<evidence type="ECO:0000313" key="7">
    <source>
        <dbReference type="Proteomes" id="UP001165367"/>
    </source>
</evidence>
<dbReference type="Proteomes" id="UP001165367">
    <property type="component" value="Unassembled WGS sequence"/>
</dbReference>
<feature type="signal peptide" evidence="5">
    <location>
        <begin position="1"/>
        <end position="29"/>
    </location>
</feature>
<dbReference type="PANTHER" id="PTHR22925:SF3">
    <property type="entry name" value="GLYCOSYL HYDROLASE FAMILY PROTEIN 43"/>
    <property type="match status" value="1"/>
</dbReference>
<dbReference type="InterPro" id="IPR023296">
    <property type="entry name" value="Glyco_hydro_beta-prop_sf"/>
</dbReference>
<dbReference type="Pfam" id="PF04616">
    <property type="entry name" value="Glyco_hydro_43"/>
    <property type="match status" value="1"/>
</dbReference>
<evidence type="ECO:0000256" key="3">
    <source>
        <dbReference type="ARBA" id="ARBA00023295"/>
    </source>
</evidence>
<protein>
    <submittedName>
        <fullName evidence="6">Glycoside hydrolase family 43 protein</fullName>
    </submittedName>
</protein>
<keyword evidence="5" id="KW-0732">Signal</keyword>
<evidence type="ECO:0000256" key="1">
    <source>
        <dbReference type="ARBA" id="ARBA00009865"/>
    </source>
</evidence>
<organism evidence="6 7">
    <name type="scientific">Terrimonas ginsenosidimutans</name>
    <dbReference type="NCBI Taxonomy" id="2908004"/>
    <lineage>
        <taxon>Bacteria</taxon>
        <taxon>Pseudomonadati</taxon>
        <taxon>Bacteroidota</taxon>
        <taxon>Chitinophagia</taxon>
        <taxon>Chitinophagales</taxon>
        <taxon>Chitinophagaceae</taxon>
        <taxon>Terrimonas</taxon>
    </lineage>
</organism>
<accession>A0ABS9KPJ5</accession>
<sequence length="335" mass="37834">MINYFFTRSDLRCLALTACIGLSALSTSAQSKTVSDFTPGAEWFDTKGEIINAHGGGVIYDNGKYYWFGEKRGRHASEGVNVYSSTDLYNWQYESLALAQDKDTTSDITVGCVMERPKVIYNPATKKYVMWFHLELKGKGYSAARAGVAVSDKVTGPFRFVRSFRPNGNMSRDMTLFVDKDGSAYHIYSSRENYDLRIAKLTKDFLDVTAEDKMLFSNHREAPAVFQQDGKYYMITSGCTGWAPNKAVLHTATSVWGPWEASKVNPMSGPGADTTFGGQSTYILPVRAKNNAYIFLADRWNPRNLKDSRHLWLPIRFRDGLPIVEWADKWTLDNF</sequence>
<dbReference type="SUPFAM" id="SSF75005">
    <property type="entry name" value="Arabinanase/levansucrase/invertase"/>
    <property type="match status" value="1"/>
</dbReference>
<feature type="chain" id="PRO_5046033923" evidence="5">
    <location>
        <begin position="30"/>
        <end position="335"/>
    </location>
</feature>
<comment type="similarity">
    <text evidence="1 4">Belongs to the glycosyl hydrolase 43 family.</text>
</comment>
<evidence type="ECO:0000313" key="6">
    <source>
        <dbReference type="EMBL" id="MCG2614252.1"/>
    </source>
</evidence>
<keyword evidence="3 4" id="KW-0326">Glycosidase</keyword>
<dbReference type="GO" id="GO:0016787">
    <property type="term" value="F:hydrolase activity"/>
    <property type="evidence" value="ECO:0007669"/>
    <property type="project" value="UniProtKB-KW"/>
</dbReference>
<name>A0ABS9KPJ5_9BACT</name>
<evidence type="ECO:0000256" key="4">
    <source>
        <dbReference type="RuleBase" id="RU361187"/>
    </source>
</evidence>
<dbReference type="CDD" id="cd18825">
    <property type="entry name" value="GH43_CtGH43-like"/>
    <property type="match status" value="1"/>
</dbReference>
<gene>
    <name evidence="6" type="ORF">LZZ85_08160</name>
</gene>
<evidence type="ECO:0000256" key="5">
    <source>
        <dbReference type="SAM" id="SignalP"/>
    </source>
</evidence>
<keyword evidence="7" id="KW-1185">Reference proteome</keyword>
<comment type="caution">
    <text evidence="6">The sequence shown here is derived from an EMBL/GenBank/DDBJ whole genome shotgun (WGS) entry which is preliminary data.</text>
</comment>
<dbReference type="EMBL" id="JAKLTR010000004">
    <property type="protein sequence ID" value="MCG2614252.1"/>
    <property type="molecule type" value="Genomic_DNA"/>
</dbReference>
<dbReference type="PANTHER" id="PTHR22925">
    <property type="entry name" value="GLYCOSYL HYDROLASE 43 FAMILY MEMBER"/>
    <property type="match status" value="1"/>
</dbReference>
<dbReference type="RefSeq" id="WP_237870499.1">
    <property type="nucleotide sequence ID" value="NZ_JAKLTR010000004.1"/>
</dbReference>